<dbReference type="Pfam" id="PF04564">
    <property type="entry name" value="U-box"/>
    <property type="match status" value="1"/>
</dbReference>
<dbReference type="InterPro" id="IPR052085">
    <property type="entry name" value="WD-SAM-U-box"/>
</dbReference>
<feature type="compositionally biased region" description="Polar residues" evidence="1">
    <location>
        <begin position="143"/>
        <end position="154"/>
    </location>
</feature>
<comment type="caution">
    <text evidence="3">The sequence shown here is derived from an EMBL/GenBank/DDBJ whole genome shotgun (WGS) entry which is preliminary data.</text>
</comment>
<dbReference type="PANTHER" id="PTHR46573">
    <property type="entry name" value="WD REPEAT, SAM AND U-BOX DOMAIN-CONTAINING PROTEIN 1"/>
    <property type="match status" value="1"/>
</dbReference>
<dbReference type="SUPFAM" id="SSF57850">
    <property type="entry name" value="RING/U-box"/>
    <property type="match status" value="1"/>
</dbReference>
<dbReference type="PANTHER" id="PTHR46573:SF1">
    <property type="entry name" value="WD REPEAT, SAM AND U-BOX DOMAIN-CONTAINING PROTEIN 1"/>
    <property type="match status" value="1"/>
</dbReference>
<feature type="compositionally biased region" description="Basic and acidic residues" evidence="1">
    <location>
        <begin position="133"/>
        <end position="142"/>
    </location>
</feature>
<organism evidence="3 4">
    <name type="scientific">Anaeramoeba flamelloides</name>
    <dbReference type="NCBI Taxonomy" id="1746091"/>
    <lineage>
        <taxon>Eukaryota</taxon>
        <taxon>Metamonada</taxon>
        <taxon>Anaeramoebidae</taxon>
        <taxon>Anaeramoeba</taxon>
    </lineage>
</organism>
<proteinExistence type="predicted"/>
<dbReference type="SMART" id="SM00504">
    <property type="entry name" value="Ubox"/>
    <property type="match status" value="1"/>
</dbReference>
<dbReference type="Pfam" id="PF02809">
    <property type="entry name" value="UIM"/>
    <property type="match status" value="3"/>
</dbReference>
<dbReference type="InterPro" id="IPR003613">
    <property type="entry name" value="Ubox_domain"/>
</dbReference>
<feature type="region of interest" description="Disordered" evidence="1">
    <location>
        <begin position="302"/>
        <end position="326"/>
    </location>
</feature>
<dbReference type="PROSITE" id="PS50330">
    <property type="entry name" value="UIM"/>
    <property type="match status" value="1"/>
</dbReference>
<evidence type="ECO:0000313" key="4">
    <source>
        <dbReference type="Proteomes" id="UP001146793"/>
    </source>
</evidence>
<evidence type="ECO:0000256" key="1">
    <source>
        <dbReference type="SAM" id="MobiDB-lite"/>
    </source>
</evidence>
<dbReference type="GO" id="GO:0016567">
    <property type="term" value="P:protein ubiquitination"/>
    <property type="evidence" value="ECO:0007669"/>
    <property type="project" value="InterPro"/>
</dbReference>
<evidence type="ECO:0000259" key="2">
    <source>
        <dbReference type="PROSITE" id="PS51698"/>
    </source>
</evidence>
<dbReference type="PROSITE" id="PS51698">
    <property type="entry name" value="U_BOX"/>
    <property type="match status" value="1"/>
</dbReference>
<dbReference type="InterPro" id="IPR003903">
    <property type="entry name" value="UIM_dom"/>
</dbReference>
<dbReference type="CDD" id="cd16655">
    <property type="entry name" value="RING-Ubox_WDSUB1-like"/>
    <property type="match status" value="1"/>
</dbReference>
<reference evidence="3" key="1">
    <citation type="submission" date="2022-08" db="EMBL/GenBank/DDBJ databases">
        <title>Novel sulphate-reducing endosymbionts in the free-living metamonad Anaeramoeba.</title>
        <authorList>
            <person name="Jerlstrom-Hultqvist J."/>
            <person name="Cepicka I."/>
            <person name="Gallot-Lavallee L."/>
            <person name="Salas-Leiva D."/>
            <person name="Curtis B.A."/>
            <person name="Zahonova K."/>
            <person name="Pipaliya S."/>
            <person name="Dacks J."/>
            <person name="Roger A.J."/>
        </authorList>
    </citation>
    <scope>NUCLEOTIDE SEQUENCE</scope>
    <source>
        <strain evidence="3">Busselton2</strain>
    </source>
</reference>
<evidence type="ECO:0000313" key="3">
    <source>
        <dbReference type="EMBL" id="KAJ3428199.1"/>
    </source>
</evidence>
<dbReference type="InterPro" id="IPR013083">
    <property type="entry name" value="Znf_RING/FYVE/PHD"/>
</dbReference>
<name>A0AAV7YL88_9EUKA</name>
<dbReference type="SMART" id="SM00726">
    <property type="entry name" value="UIM"/>
    <property type="match status" value="3"/>
</dbReference>
<feature type="domain" description="U-box" evidence="2">
    <location>
        <begin position="27"/>
        <end position="103"/>
    </location>
</feature>
<dbReference type="EMBL" id="JANTQA010000060">
    <property type="protein sequence ID" value="KAJ3428199.1"/>
    <property type="molecule type" value="Genomic_DNA"/>
</dbReference>
<sequence>MTEYLNYETSDYSEYDSEEEIPEELIKVPEELIGPISYQLLEDPVTASDGFTYERKRIVQWFKKCGSTPKSPMTNKVLTSTRVEDDLAMKEKIAVFKKQRLEFVQILQKSFETESCENSKTKEDSNQESTDDPNSKIDDKEQQSQTNSNSGRVFNCASETTNQLQLLDSIISKSKQDFFEENKPSLQQQTPPKCFNSFLSKLQLQSTKLKPIQKNNPKTLFSTLLSQNKPTSLRKLPLKKDEKKEQNEDLSKLSEEEQLQRVLELSKTDYKNSFEEDEELLKAISLSLDPLYQETSQINNYNNNKSYNNYYSNTNSSNNNYYNRNNYNRQQNNQVSEEEQLRLVLELSKFEK</sequence>
<dbReference type="GO" id="GO:0004842">
    <property type="term" value="F:ubiquitin-protein transferase activity"/>
    <property type="evidence" value="ECO:0007669"/>
    <property type="project" value="InterPro"/>
</dbReference>
<dbReference type="Proteomes" id="UP001146793">
    <property type="component" value="Unassembled WGS sequence"/>
</dbReference>
<gene>
    <name evidence="3" type="ORF">M0812_25831</name>
</gene>
<feature type="region of interest" description="Disordered" evidence="1">
    <location>
        <begin position="115"/>
        <end position="154"/>
    </location>
</feature>
<accession>A0AAV7YL88</accession>
<dbReference type="Gene3D" id="3.30.40.10">
    <property type="entry name" value="Zinc/RING finger domain, C3HC4 (zinc finger)"/>
    <property type="match status" value="1"/>
</dbReference>
<dbReference type="AlphaFoldDB" id="A0AAV7YL88"/>
<protein>
    <submittedName>
        <fullName evidence="3">Wd repeat sam and u-box domain-containing protein</fullName>
    </submittedName>
</protein>